<dbReference type="Proteomes" id="UP001603013">
    <property type="component" value="Unassembled WGS sequence"/>
</dbReference>
<evidence type="ECO:0000256" key="1">
    <source>
        <dbReference type="SAM" id="MobiDB-lite"/>
    </source>
</evidence>
<protein>
    <submittedName>
        <fullName evidence="2">Uncharacterized protein</fullName>
    </submittedName>
</protein>
<dbReference type="RefSeq" id="WP_391936852.1">
    <property type="nucleotide sequence ID" value="NZ_JBIBSM010000018.1"/>
</dbReference>
<organism evidence="2 3">
    <name type="scientific">Streptomyces lateritius</name>
    <dbReference type="NCBI Taxonomy" id="67313"/>
    <lineage>
        <taxon>Bacteria</taxon>
        <taxon>Bacillati</taxon>
        <taxon>Actinomycetota</taxon>
        <taxon>Actinomycetes</taxon>
        <taxon>Kitasatosporales</taxon>
        <taxon>Streptomycetaceae</taxon>
        <taxon>Streptomyces</taxon>
    </lineage>
</organism>
<feature type="compositionally biased region" description="Polar residues" evidence="1">
    <location>
        <begin position="106"/>
        <end position="122"/>
    </location>
</feature>
<sequence length="122" mass="12801">MSAHEILQRMEAALAARAEAIKPLAEIQGQRAELLRQLAALDEPYGKAYADAEAAGWSTEELTELGAEEPVKRPKGRPRTRRPAAKKTVAVTPSETSSPVAAVPVQDSTGPGSLVTAGNQSG</sequence>
<reference evidence="2 3" key="1">
    <citation type="submission" date="2024-10" db="EMBL/GenBank/DDBJ databases">
        <title>The Natural Products Discovery Center: Release of the First 8490 Sequenced Strains for Exploring Actinobacteria Biosynthetic Diversity.</title>
        <authorList>
            <person name="Kalkreuter E."/>
            <person name="Kautsar S.A."/>
            <person name="Yang D."/>
            <person name="Bader C.D."/>
            <person name="Teijaro C.N."/>
            <person name="Fluegel L."/>
            <person name="Davis C.M."/>
            <person name="Simpson J.R."/>
            <person name="Lauterbach L."/>
            <person name="Steele A.D."/>
            <person name="Gui C."/>
            <person name="Meng S."/>
            <person name="Li G."/>
            <person name="Viehrig K."/>
            <person name="Ye F."/>
            <person name="Su P."/>
            <person name="Kiefer A.F."/>
            <person name="Nichols A."/>
            <person name="Cepeda A.J."/>
            <person name="Yan W."/>
            <person name="Fan B."/>
            <person name="Jiang Y."/>
            <person name="Adhikari A."/>
            <person name="Zheng C.-J."/>
            <person name="Schuster L."/>
            <person name="Cowan T.M."/>
            <person name="Smanski M.J."/>
            <person name="Chevrette M.G."/>
            <person name="De Carvalho L.P.S."/>
            <person name="Shen B."/>
        </authorList>
    </citation>
    <scope>NUCLEOTIDE SEQUENCE [LARGE SCALE GENOMIC DNA]</scope>
    <source>
        <strain evidence="2 3">NPDC015755</strain>
    </source>
</reference>
<proteinExistence type="predicted"/>
<keyword evidence="3" id="KW-1185">Reference proteome</keyword>
<accession>A0ABW6YJN3</accession>
<dbReference type="EMBL" id="JBIBSM010000018">
    <property type="protein sequence ID" value="MFF8279943.1"/>
    <property type="molecule type" value="Genomic_DNA"/>
</dbReference>
<evidence type="ECO:0000313" key="3">
    <source>
        <dbReference type="Proteomes" id="UP001603013"/>
    </source>
</evidence>
<comment type="caution">
    <text evidence="2">The sequence shown here is derived from an EMBL/GenBank/DDBJ whole genome shotgun (WGS) entry which is preliminary data.</text>
</comment>
<evidence type="ECO:0000313" key="2">
    <source>
        <dbReference type="EMBL" id="MFF8279943.1"/>
    </source>
</evidence>
<name>A0ABW6YJN3_9ACTN</name>
<feature type="region of interest" description="Disordered" evidence="1">
    <location>
        <begin position="65"/>
        <end position="122"/>
    </location>
</feature>
<feature type="compositionally biased region" description="Basic residues" evidence="1">
    <location>
        <begin position="73"/>
        <end position="85"/>
    </location>
</feature>
<gene>
    <name evidence="2" type="ORF">ACF05T_28220</name>
</gene>